<dbReference type="AlphaFoldDB" id="A0A915SCJ6"/>
<dbReference type="EMBL" id="AP019769">
    <property type="protein sequence ID" value="BBL45448.1"/>
    <property type="molecule type" value="Genomic_DNA"/>
</dbReference>
<accession>A0A915SCJ6</accession>
<evidence type="ECO:0000313" key="2">
    <source>
        <dbReference type="EMBL" id="BBL45448.1"/>
    </source>
</evidence>
<dbReference type="GeneID" id="74568229"/>
<protein>
    <submittedName>
        <fullName evidence="2">Transcriptional regulator XRE family protein</fullName>
    </submittedName>
</protein>
<evidence type="ECO:0000313" key="3">
    <source>
        <dbReference type="Proteomes" id="UP001055553"/>
    </source>
</evidence>
<dbReference type="Pfam" id="PF26602">
    <property type="entry name" value="HVO_2718_N"/>
    <property type="match status" value="1"/>
</dbReference>
<dbReference type="KEGG" id="naer:MJ1_0278"/>
<organism evidence="2 3">
    <name type="scientific">Nanobdella aerobiophila</name>
    <dbReference type="NCBI Taxonomy" id="2586965"/>
    <lineage>
        <taxon>Archaea</taxon>
        <taxon>Nanobdellota</taxon>
        <taxon>Nanobdellia</taxon>
        <taxon>Nanobdellales</taxon>
        <taxon>Nanobdellaceae</taxon>
        <taxon>Nanobdella</taxon>
    </lineage>
</organism>
<dbReference type="SMART" id="SM00530">
    <property type="entry name" value="HTH_XRE"/>
    <property type="match status" value="1"/>
</dbReference>
<name>A0A915SCJ6_9ARCH</name>
<reference evidence="3" key="1">
    <citation type="journal article" date="2022" name="Int. J. Syst. Evol. Microbiol.">
        <title>Nanobdella aerobiophila gen. nov., sp. nov., a thermoacidophilic, obligate ectosymbiotic archaeon, and proposal of Nanobdellaceae fam. nov., Nanobdellales ord. nov. and Nanobdellia class. nov.</title>
        <authorList>
            <person name="Kato S."/>
            <person name="Ogasawara A."/>
            <person name="Itoh T."/>
            <person name="Sakai H.D."/>
            <person name="Shimizu M."/>
            <person name="Yuki M."/>
            <person name="Kaneko M."/>
            <person name="Takashina T."/>
            <person name="Ohkuma M."/>
        </authorList>
    </citation>
    <scope>NUCLEOTIDE SEQUENCE [LARGE SCALE GENOMIC DNA]</scope>
    <source>
        <strain evidence="3">MJ1</strain>
    </source>
</reference>
<proteinExistence type="predicted"/>
<dbReference type="InterPro" id="IPR010982">
    <property type="entry name" value="Lambda_DNA-bd_dom_sf"/>
</dbReference>
<dbReference type="InterPro" id="IPR001387">
    <property type="entry name" value="Cro/C1-type_HTH"/>
</dbReference>
<feature type="domain" description="HTH cro/C1-type" evidence="1">
    <location>
        <begin position="67"/>
        <end position="121"/>
    </location>
</feature>
<evidence type="ECO:0000259" key="1">
    <source>
        <dbReference type="PROSITE" id="PS50943"/>
    </source>
</evidence>
<dbReference type="RefSeq" id="WP_258393480.1">
    <property type="nucleotide sequence ID" value="NZ_AP019769.1"/>
</dbReference>
<dbReference type="InterPro" id="IPR058562">
    <property type="entry name" value="MJ0586_N"/>
</dbReference>
<sequence length="147" mass="17445">MKTCELCGKNTERLYRVLIENSILKVCIDCKRYGKEVDENNNLVNNKNTKVMEIVSEVIDEDYNKLLIKYREENNLKQEDMARKLNMKESLYKAIENKKIMPDINTAKKIEKELNIKIIKKEVLTENNRDRKNHDYVTVGDIIDFEE</sequence>
<dbReference type="Gene3D" id="1.10.260.40">
    <property type="entry name" value="lambda repressor-like DNA-binding domains"/>
    <property type="match status" value="1"/>
</dbReference>
<keyword evidence="3" id="KW-1185">Reference proteome</keyword>
<dbReference type="CDD" id="cd00093">
    <property type="entry name" value="HTH_XRE"/>
    <property type="match status" value="1"/>
</dbReference>
<dbReference type="SUPFAM" id="SSF47413">
    <property type="entry name" value="lambda repressor-like DNA-binding domains"/>
    <property type="match status" value="1"/>
</dbReference>
<dbReference type="Pfam" id="PF01381">
    <property type="entry name" value="HTH_3"/>
    <property type="match status" value="1"/>
</dbReference>
<gene>
    <name evidence="2" type="ORF">MJ1_0278</name>
</gene>
<dbReference type="Proteomes" id="UP001055553">
    <property type="component" value="Chromosome"/>
</dbReference>
<dbReference type="GO" id="GO:0003677">
    <property type="term" value="F:DNA binding"/>
    <property type="evidence" value="ECO:0007669"/>
    <property type="project" value="InterPro"/>
</dbReference>
<dbReference type="PROSITE" id="PS50943">
    <property type="entry name" value="HTH_CROC1"/>
    <property type="match status" value="1"/>
</dbReference>